<sequence length="121" mass="13742">MVRGAGSGRRGEVAVLVLINVFYKQIDSCQEIHRRGRYTEECNPMRRAGQAQGGKAIYLYNVHLYEVAHTAREMCYRALHNLMLVSDETRAKHARALDKQRRVRSIVHGMRVRGAGNTDSS</sequence>
<accession>A0A5E4QXE3</accession>
<keyword evidence="2" id="KW-1185">Reference proteome</keyword>
<evidence type="ECO:0000313" key="2">
    <source>
        <dbReference type="Proteomes" id="UP000324832"/>
    </source>
</evidence>
<dbReference type="AlphaFoldDB" id="A0A5E4QXE3"/>
<name>A0A5E4QXE3_9NEOP</name>
<organism evidence="1 2">
    <name type="scientific">Leptidea sinapis</name>
    <dbReference type="NCBI Taxonomy" id="189913"/>
    <lineage>
        <taxon>Eukaryota</taxon>
        <taxon>Metazoa</taxon>
        <taxon>Ecdysozoa</taxon>
        <taxon>Arthropoda</taxon>
        <taxon>Hexapoda</taxon>
        <taxon>Insecta</taxon>
        <taxon>Pterygota</taxon>
        <taxon>Neoptera</taxon>
        <taxon>Endopterygota</taxon>
        <taxon>Lepidoptera</taxon>
        <taxon>Glossata</taxon>
        <taxon>Ditrysia</taxon>
        <taxon>Papilionoidea</taxon>
        <taxon>Pieridae</taxon>
        <taxon>Dismorphiinae</taxon>
        <taxon>Leptidea</taxon>
    </lineage>
</organism>
<reference evidence="1 2" key="1">
    <citation type="submission" date="2017-07" db="EMBL/GenBank/DDBJ databases">
        <authorList>
            <person name="Talla V."/>
            <person name="Backstrom N."/>
        </authorList>
    </citation>
    <scope>NUCLEOTIDE SEQUENCE [LARGE SCALE GENOMIC DNA]</scope>
</reference>
<dbReference type="Proteomes" id="UP000324832">
    <property type="component" value="Unassembled WGS sequence"/>
</dbReference>
<dbReference type="Gene3D" id="6.10.140.1450">
    <property type="match status" value="1"/>
</dbReference>
<evidence type="ECO:0000313" key="1">
    <source>
        <dbReference type="EMBL" id="VVD02325.1"/>
    </source>
</evidence>
<dbReference type="EMBL" id="FZQP02005999">
    <property type="protein sequence ID" value="VVD02325.1"/>
    <property type="molecule type" value="Genomic_DNA"/>
</dbReference>
<proteinExistence type="predicted"/>
<gene>
    <name evidence="1" type="ORF">LSINAPIS_LOCUS12568</name>
</gene>
<protein>
    <submittedName>
        <fullName evidence="1">Uncharacterized protein</fullName>
    </submittedName>
</protein>